<dbReference type="Proteomes" id="UP000792457">
    <property type="component" value="Unassembled WGS sequence"/>
</dbReference>
<evidence type="ECO:0000256" key="2">
    <source>
        <dbReference type="ARBA" id="ARBA00022676"/>
    </source>
</evidence>
<dbReference type="CDD" id="cd11300">
    <property type="entry name" value="Fut8_like"/>
    <property type="match status" value="1"/>
</dbReference>
<feature type="compositionally biased region" description="Basic and acidic residues" evidence="5">
    <location>
        <begin position="653"/>
        <end position="671"/>
    </location>
</feature>
<dbReference type="PROSITE" id="PS51659">
    <property type="entry name" value="GT23"/>
    <property type="match status" value="1"/>
</dbReference>
<dbReference type="OrthoDB" id="2014825at2759"/>
<evidence type="ECO:0000256" key="5">
    <source>
        <dbReference type="SAM" id="MobiDB-lite"/>
    </source>
</evidence>
<dbReference type="GO" id="GO:0046921">
    <property type="term" value="F:alpha-(1-&gt;6)-fucosyltransferase activity"/>
    <property type="evidence" value="ECO:0007669"/>
    <property type="project" value="TreeGrafter"/>
</dbReference>
<dbReference type="InterPro" id="IPR045573">
    <property type="entry name" value="Fut8_N_cat"/>
</dbReference>
<dbReference type="Pfam" id="PF14604">
    <property type="entry name" value="SH3_9"/>
    <property type="match status" value="1"/>
</dbReference>
<dbReference type="GO" id="GO:0006487">
    <property type="term" value="P:protein N-linked glycosylation"/>
    <property type="evidence" value="ECO:0007669"/>
    <property type="project" value="TreeGrafter"/>
</dbReference>
<comment type="similarity">
    <text evidence="4">Belongs to the glycosyltransferase 23 family.</text>
</comment>
<dbReference type="AlphaFoldDB" id="A0A8K0P6R4"/>
<organism evidence="7 8">
    <name type="scientific">Ladona fulva</name>
    <name type="common">Scarce chaser dragonfly</name>
    <name type="synonym">Libellula fulva</name>
    <dbReference type="NCBI Taxonomy" id="123851"/>
    <lineage>
        <taxon>Eukaryota</taxon>
        <taxon>Metazoa</taxon>
        <taxon>Ecdysozoa</taxon>
        <taxon>Arthropoda</taxon>
        <taxon>Hexapoda</taxon>
        <taxon>Insecta</taxon>
        <taxon>Pterygota</taxon>
        <taxon>Palaeoptera</taxon>
        <taxon>Odonata</taxon>
        <taxon>Epiprocta</taxon>
        <taxon>Anisoptera</taxon>
        <taxon>Libelluloidea</taxon>
        <taxon>Libellulidae</taxon>
        <taxon>Ladona</taxon>
    </lineage>
</organism>
<dbReference type="InterPro" id="IPR027350">
    <property type="entry name" value="GT23_dom"/>
</dbReference>
<reference evidence="7" key="1">
    <citation type="submission" date="2013-04" db="EMBL/GenBank/DDBJ databases">
        <authorList>
            <person name="Qu J."/>
            <person name="Murali S.C."/>
            <person name="Bandaranaike D."/>
            <person name="Bellair M."/>
            <person name="Blankenburg K."/>
            <person name="Chao H."/>
            <person name="Dinh H."/>
            <person name="Doddapaneni H."/>
            <person name="Downs B."/>
            <person name="Dugan-Rocha S."/>
            <person name="Elkadiri S."/>
            <person name="Gnanaolivu R.D."/>
            <person name="Hernandez B."/>
            <person name="Javaid M."/>
            <person name="Jayaseelan J.C."/>
            <person name="Lee S."/>
            <person name="Li M."/>
            <person name="Ming W."/>
            <person name="Munidasa M."/>
            <person name="Muniz J."/>
            <person name="Nguyen L."/>
            <person name="Ongeri F."/>
            <person name="Osuji N."/>
            <person name="Pu L.-L."/>
            <person name="Puazo M."/>
            <person name="Qu C."/>
            <person name="Quiroz J."/>
            <person name="Raj R."/>
            <person name="Weissenberger G."/>
            <person name="Xin Y."/>
            <person name="Zou X."/>
            <person name="Han Y."/>
            <person name="Richards S."/>
            <person name="Worley K."/>
            <person name="Muzny D."/>
            <person name="Gibbs R."/>
        </authorList>
    </citation>
    <scope>NUCLEOTIDE SEQUENCE</scope>
    <source>
        <strain evidence="7">Sampled in the wild</strain>
    </source>
</reference>
<reference evidence="7" key="2">
    <citation type="submission" date="2017-10" db="EMBL/GenBank/DDBJ databases">
        <title>Ladona fulva Genome sequencing and assembly.</title>
        <authorList>
            <person name="Murali S."/>
            <person name="Richards S."/>
            <person name="Bandaranaike D."/>
            <person name="Bellair M."/>
            <person name="Blankenburg K."/>
            <person name="Chao H."/>
            <person name="Dinh H."/>
            <person name="Doddapaneni H."/>
            <person name="Dugan-Rocha S."/>
            <person name="Elkadiri S."/>
            <person name="Gnanaolivu R."/>
            <person name="Hernandez B."/>
            <person name="Skinner E."/>
            <person name="Javaid M."/>
            <person name="Lee S."/>
            <person name="Li M."/>
            <person name="Ming W."/>
            <person name="Munidasa M."/>
            <person name="Muniz J."/>
            <person name="Nguyen L."/>
            <person name="Hughes D."/>
            <person name="Osuji N."/>
            <person name="Pu L.-L."/>
            <person name="Puazo M."/>
            <person name="Qu C."/>
            <person name="Quiroz J."/>
            <person name="Raj R."/>
            <person name="Weissenberger G."/>
            <person name="Xin Y."/>
            <person name="Zou X."/>
            <person name="Han Y."/>
            <person name="Worley K."/>
            <person name="Muzny D."/>
            <person name="Gibbs R."/>
        </authorList>
    </citation>
    <scope>NUCLEOTIDE SEQUENCE</scope>
    <source>
        <strain evidence="7">Sampled in the wild</strain>
    </source>
</reference>
<feature type="domain" description="GT23" evidence="6">
    <location>
        <begin position="245"/>
        <end position="561"/>
    </location>
</feature>
<feature type="region of interest" description="Important for donor substrate binding" evidence="4">
    <location>
        <begin position="408"/>
        <end position="409"/>
    </location>
</feature>
<accession>A0A8K0P6R4</accession>
<evidence type="ECO:0000313" key="8">
    <source>
        <dbReference type="Proteomes" id="UP000792457"/>
    </source>
</evidence>
<feature type="region of interest" description="Disordered" evidence="5">
    <location>
        <begin position="653"/>
        <end position="702"/>
    </location>
</feature>
<evidence type="ECO:0000256" key="1">
    <source>
        <dbReference type="ARBA" id="ARBA00022443"/>
    </source>
</evidence>
<keyword evidence="1" id="KW-0728">SH3 domain</keyword>
<dbReference type="CDD" id="cd11792">
    <property type="entry name" value="SH3_Fut8"/>
    <property type="match status" value="1"/>
</dbReference>
<dbReference type="EMBL" id="KZ308668">
    <property type="protein sequence ID" value="KAG8232909.1"/>
    <property type="molecule type" value="Genomic_DNA"/>
</dbReference>
<protein>
    <recommendedName>
        <fullName evidence="6">GT23 domain-containing protein</fullName>
    </recommendedName>
</protein>
<dbReference type="Gene3D" id="1.10.287.1060">
    <property type="entry name" value="ESAT-6-like"/>
    <property type="match status" value="1"/>
</dbReference>
<dbReference type="InterPro" id="IPR035653">
    <property type="entry name" value="Fut8_SH3"/>
</dbReference>
<dbReference type="Gene3D" id="3.40.50.11350">
    <property type="match status" value="1"/>
</dbReference>
<dbReference type="PANTHER" id="PTHR13132">
    <property type="entry name" value="ALPHA- 1,6 -FUCOSYLTRANSFERASE"/>
    <property type="match status" value="1"/>
</dbReference>
<comment type="caution">
    <text evidence="7">The sequence shown here is derived from an EMBL/GenBank/DDBJ whole genome shotgun (WGS) entry which is preliminary data.</text>
</comment>
<gene>
    <name evidence="7" type="ORF">J437_LFUL011017</name>
</gene>
<name>A0A8K0P6R4_LADFU</name>
<evidence type="ECO:0000256" key="3">
    <source>
        <dbReference type="ARBA" id="ARBA00022679"/>
    </source>
</evidence>
<dbReference type="InterPro" id="IPR001452">
    <property type="entry name" value="SH3_domain"/>
</dbReference>
<proteinExistence type="inferred from homology"/>
<dbReference type="Gene3D" id="2.30.30.40">
    <property type="entry name" value="SH3 Domains"/>
    <property type="match status" value="1"/>
</dbReference>
<evidence type="ECO:0000259" key="6">
    <source>
        <dbReference type="PROSITE" id="PS51659"/>
    </source>
</evidence>
<sequence>MRRLWKAVGWGRAVLFLLLVWLVILVVMASPFFRSPDAGGGAGGGSADGLGGSAADERAVARRLARAFSDLEVLKKQNAELRNLFADIDLRDPGLQQEQKDALLQDLQDRLQKAEKLLEDSGKKVDGGADALKNEGDGEEPRAPSLEYEMTRRRVVDGVQELWYYFGSQLKQLKALASPRFKQLSERIDNILKEASEHKRALLMNVNRLAEVDGYGPWREMESLELSYLVQRRLHYLQNPPDCASAKKLLCNLNKGCGYGCQVHHVVYCLIVAYGTRRTLVLRSKGWRYHKAGWEEVFHPVSDTCPPVADPSGSITSGSHAHWPGKPNTQVVELPIVDSLSPRPPYLPLAVPRDLAPRLARLHGDPIVWWVGQFLKFLLRPQPNVQKMLDSTARKLGFQRPIVGVHIRRTDKVGTEAAFHPLEEYMSAVDEWFDQLEMERIALPLSGTLPDGAGDGNWRWNDGENKEIKRRVYLATDDPSVIVDAKIKYPKYEILGDPSIARTAAVSTRYSDSSLFGIIIDIHFLSMSDYLVCTFSSQVCRIAYEIMQQLRPDASNRFRSLDDIYYYGGQGTHLREAVLPHKAQDTGPGSPVGQDAVLSLEPGDLIGVAGNHWDGYSKGKSMRSGRVGLYPSFKVVDRIEMADFPTYAEVPLKHYPERGPDAEDVEKKEQGDAGAEAIVAEEDDDMAESPHRRGAEAVAEET</sequence>
<dbReference type="Pfam" id="PF19745">
    <property type="entry name" value="FUT8_N_cat"/>
    <property type="match status" value="2"/>
</dbReference>
<dbReference type="PANTHER" id="PTHR13132:SF29">
    <property type="entry name" value="ALPHA-(1,6)-FUCOSYLTRANSFERASE"/>
    <property type="match status" value="1"/>
</dbReference>
<keyword evidence="8" id="KW-1185">Reference proteome</keyword>
<keyword evidence="3 4" id="KW-0808">Transferase</keyword>
<evidence type="ECO:0000256" key="4">
    <source>
        <dbReference type="PROSITE-ProRule" id="PRU00992"/>
    </source>
</evidence>
<feature type="region of interest" description="Disordered" evidence="5">
    <location>
        <begin position="123"/>
        <end position="145"/>
    </location>
</feature>
<feature type="compositionally biased region" description="Basic and acidic residues" evidence="5">
    <location>
        <begin position="123"/>
        <end position="142"/>
    </location>
</feature>
<evidence type="ECO:0000313" key="7">
    <source>
        <dbReference type="EMBL" id="KAG8232909.1"/>
    </source>
</evidence>
<keyword evidence="2 4" id="KW-0328">Glycosyltransferase</keyword>